<dbReference type="Proteomes" id="UP000092460">
    <property type="component" value="Unassembled WGS sequence"/>
</dbReference>
<dbReference type="AlphaFoldDB" id="A0A1B0B6G9"/>
<dbReference type="VEuPathDB" id="VectorBase:GPPI020442"/>
<keyword evidence="3" id="KW-1185">Reference proteome</keyword>
<reference evidence="3" key="1">
    <citation type="submission" date="2015-01" db="EMBL/GenBank/DDBJ databases">
        <authorList>
            <person name="Aksoy S."/>
            <person name="Warren W."/>
            <person name="Wilson R.K."/>
        </authorList>
    </citation>
    <scope>NUCLEOTIDE SEQUENCE [LARGE SCALE GENOMIC DNA]</scope>
    <source>
        <strain evidence="3">IAEA</strain>
    </source>
</reference>
<dbReference type="EMBL" id="JXJN01009091">
    <property type="status" value="NOT_ANNOTATED_CDS"/>
    <property type="molecule type" value="Genomic_DNA"/>
</dbReference>
<accession>A0A1B0B6G9</accession>
<organism evidence="2 3">
    <name type="scientific">Glossina palpalis gambiensis</name>
    <dbReference type="NCBI Taxonomy" id="67801"/>
    <lineage>
        <taxon>Eukaryota</taxon>
        <taxon>Metazoa</taxon>
        <taxon>Ecdysozoa</taxon>
        <taxon>Arthropoda</taxon>
        <taxon>Hexapoda</taxon>
        <taxon>Insecta</taxon>
        <taxon>Pterygota</taxon>
        <taxon>Neoptera</taxon>
        <taxon>Endopterygota</taxon>
        <taxon>Diptera</taxon>
        <taxon>Brachycera</taxon>
        <taxon>Muscomorpha</taxon>
        <taxon>Hippoboscoidea</taxon>
        <taxon>Glossinidae</taxon>
        <taxon>Glossina</taxon>
    </lineage>
</organism>
<feature type="compositionally biased region" description="Basic and acidic residues" evidence="1">
    <location>
        <begin position="41"/>
        <end position="77"/>
    </location>
</feature>
<feature type="compositionally biased region" description="Basic residues" evidence="1">
    <location>
        <begin position="26"/>
        <end position="40"/>
    </location>
</feature>
<feature type="compositionally biased region" description="Basic and acidic residues" evidence="1">
    <location>
        <begin position="1"/>
        <end position="19"/>
    </location>
</feature>
<dbReference type="EnsemblMetazoa" id="GPPI020442-RA">
    <property type="protein sequence ID" value="GPPI020442-PA"/>
    <property type="gene ID" value="GPPI020442"/>
</dbReference>
<reference evidence="2" key="2">
    <citation type="submission" date="2020-05" db="UniProtKB">
        <authorList>
            <consortium name="EnsemblMetazoa"/>
        </authorList>
    </citation>
    <scope>IDENTIFICATION</scope>
    <source>
        <strain evidence="2">IAEA</strain>
    </source>
</reference>
<evidence type="ECO:0000313" key="2">
    <source>
        <dbReference type="EnsemblMetazoa" id="GPPI020442-PA"/>
    </source>
</evidence>
<proteinExistence type="predicted"/>
<evidence type="ECO:0000256" key="1">
    <source>
        <dbReference type="SAM" id="MobiDB-lite"/>
    </source>
</evidence>
<protein>
    <submittedName>
        <fullName evidence="2">Uncharacterized protein</fullName>
    </submittedName>
</protein>
<evidence type="ECO:0000313" key="3">
    <source>
        <dbReference type="Proteomes" id="UP000092460"/>
    </source>
</evidence>
<sequence>MAEDKKLSKKEITSQKGKEVNNNFRGPRRRRGGRRWRERNRRPPSDTTRPERNRRPPSDTTRAERNRRFRHDTTRAERNRLVVDSMLTVAGGTELLVYSSSSPSSSEELWSLPLAVLITVVTAASGTTSTVTEVIVEVTTHASLCTLSKAMSTHLFLQRLKQIAQLGGGDEGRSPFPSVVLPALPLSISASLSLLLEDSAGSFNCNRGINVGYCDSVLATFKFWEPDCCEFNTTFVLNIFLSSSVKPLYYRMSD</sequence>
<dbReference type="EMBL" id="JXJN01009092">
    <property type="status" value="NOT_ANNOTATED_CDS"/>
    <property type="molecule type" value="Genomic_DNA"/>
</dbReference>
<name>A0A1B0B6G9_9MUSC</name>
<feature type="region of interest" description="Disordered" evidence="1">
    <location>
        <begin position="1"/>
        <end position="77"/>
    </location>
</feature>